<evidence type="ECO:0000256" key="1">
    <source>
        <dbReference type="SAM" id="MobiDB-lite"/>
    </source>
</evidence>
<protein>
    <submittedName>
        <fullName evidence="2">Uncharacterized protein</fullName>
    </submittedName>
</protein>
<reference evidence="2 3" key="1">
    <citation type="submission" date="2016-02" db="EMBL/GenBank/DDBJ databases">
        <title>Genome analysis of coral dinoflagellate symbionts highlights evolutionary adaptations to a symbiotic lifestyle.</title>
        <authorList>
            <person name="Aranda M."/>
            <person name="Li Y."/>
            <person name="Liew Y.J."/>
            <person name="Baumgarten S."/>
            <person name="Simakov O."/>
            <person name="Wilson M."/>
            <person name="Piel J."/>
            <person name="Ashoor H."/>
            <person name="Bougouffa S."/>
            <person name="Bajic V.B."/>
            <person name="Ryu T."/>
            <person name="Ravasi T."/>
            <person name="Bayer T."/>
            <person name="Micklem G."/>
            <person name="Kim H."/>
            <person name="Bhak J."/>
            <person name="Lajeunesse T.C."/>
            <person name="Voolstra C.R."/>
        </authorList>
    </citation>
    <scope>NUCLEOTIDE SEQUENCE [LARGE SCALE GENOMIC DNA]</scope>
    <source>
        <strain evidence="2 3">CCMP2467</strain>
    </source>
</reference>
<feature type="compositionally biased region" description="Acidic residues" evidence="1">
    <location>
        <begin position="94"/>
        <end position="104"/>
    </location>
</feature>
<name>A0A1Q9C735_SYMMI</name>
<evidence type="ECO:0000313" key="2">
    <source>
        <dbReference type="EMBL" id="OLP78744.1"/>
    </source>
</evidence>
<evidence type="ECO:0000313" key="3">
    <source>
        <dbReference type="Proteomes" id="UP000186817"/>
    </source>
</evidence>
<keyword evidence="3" id="KW-1185">Reference proteome</keyword>
<dbReference type="EMBL" id="LSRX01001568">
    <property type="protein sequence ID" value="OLP78744.1"/>
    <property type="molecule type" value="Genomic_DNA"/>
</dbReference>
<comment type="caution">
    <text evidence="2">The sequence shown here is derived from an EMBL/GenBank/DDBJ whole genome shotgun (WGS) entry which is preliminary data.</text>
</comment>
<gene>
    <name evidence="2" type="ORF">AK812_SmicGene41051</name>
</gene>
<dbReference type="Proteomes" id="UP000186817">
    <property type="component" value="Unassembled WGS sequence"/>
</dbReference>
<dbReference type="OrthoDB" id="10059120at2759"/>
<accession>A0A1Q9C735</accession>
<sequence>MQPQEARERLQEVAFENVPAMDDEGENEFVSEQVNEIVKNAITKSQYSKERVVTCIIMQKSGAPLHTALHDLRSLCEDFEKEELTDDPESKAVDEEDPEVVIRL</sequence>
<organism evidence="2 3">
    <name type="scientific">Symbiodinium microadriaticum</name>
    <name type="common">Dinoflagellate</name>
    <name type="synonym">Zooxanthella microadriatica</name>
    <dbReference type="NCBI Taxonomy" id="2951"/>
    <lineage>
        <taxon>Eukaryota</taxon>
        <taxon>Sar</taxon>
        <taxon>Alveolata</taxon>
        <taxon>Dinophyceae</taxon>
        <taxon>Suessiales</taxon>
        <taxon>Symbiodiniaceae</taxon>
        <taxon>Symbiodinium</taxon>
    </lineage>
</organism>
<proteinExistence type="predicted"/>
<feature type="region of interest" description="Disordered" evidence="1">
    <location>
        <begin position="81"/>
        <end position="104"/>
    </location>
</feature>
<dbReference type="AlphaFoldDB" id="A0A1Q9C735"/>